<comment type="caution">
    <text evidence="1">The sequence shown here is derived from an EMBL/GenBank/DDBJ whole genome shotgun (WGS) entry which is preliminary data.</text>
</comment>
<proteinExistence type="predicted"/>
<accession>A0A1V1P9C9</accession>
<gene>
    <name evidence="1" type="ORF">OMM_02427</name>
</gene>
<dbReference type="GO" id="GO:0016020">
    <property type="term" value="C:membrane"/>
    <property type="evidence" value="ECO:0007669"/>
    <property type="project" value="InterPro"/>
</dbReference>
<dbReference type="SUPFAM" id="SSF49313">
    <property type="entry name" value="Cadherin-like"/>
    <property type="match status" value="2"/>
</dbReference>
<dbReference type="GO" id="GO:0000272">
    <property type="term" value="P:polysaccharide catabolic process"/>
    <property type="evidence" value="ECO:0007669"/>
    <property type="project" value="InterPro"/>
</dbReference>
<dbReference type="InterPro" id="IPR015919">
    <property type="entry name" value="Cadherin-like_sf"/>
</dbReference>
<dbReference type="InterPro" id="IPR013783">
    <property type="entry name" value="Ig-like_fold"/>
</dbReference>
<reference evidence="2" key="1">
    <citation type="submission" date="2012-11" db="EMBL/GenBank/DDBJ databases">
        <authorList>
            <person name="Lucero-Rivera Y.E."/>
            <person name="Tovar-Ramirez D."/>
        </authorList>
    </citation>
    <scope>NUCLEOTIDE SEQUENCE [LARGE SCALE GENOMIC DNA]</scope>
    <source>
        <strain evidence="2">Araruama</strain>
    </source>
</reference>
<dbReference type="Proteomes" id="UP000189670">
    <property type="component" value="Unassembled WGS sequence"/>
</dbReference>
<dbReference type="EMBL" id="ATBP01000258">
    <property type="protein sequence ID" value="ETR71519.1"/>
    <property type="molecule type" value="Genomic_DNA"/>
</dbReference>
<dbReference type="PANTHER" id="PTHR37494:SF1">
    <property type="entry name" value="STAPHYLOCOCCUS AUREUS SURFACE PROTEIN A"/>
    <property type="match status" value="1"/>
</dbReference>
<sequence>MPSNISQNGIWHAESNTIKWGAYVDKINREFSYEVSGRIQQYDINGMIGIDGITSDIGGDQTIFLAFCPLNFVTSELLPAQEGIVYEQKVIMEGGTRPFQFNISSGILPPGLTLDTQTGLINGTPITAGSKTFYIQCTDQDNMQVEREFTLEVTQKLQWMTSKDLPHATQNTDYFVSIQASGGKPDFTFAHQSGTLPPGITFQSNGVLSGHISEANSYTFVLSVTDAYQNTIEKAFVLMSCPALIFQNARLPDGIIGTSYDVPLLADGGYGSYQWQLYTGMLPSGLHLDPTQGRITGNPQETVYSTLVLAVSDADNRKVFKDFTFQSATPLSFASEQLPDALKNEQYSERIRVTGGIGPFTYNTQGRIPDGMLFDTPTGTLSGKSGIGGSTYIYVTVTDNTWPEPQTISQPFKLITTTELTILTSAVMPRARRGNEINAVILEAGGGPSPYVWEIIDGRLPTGIHLAADTGILSGTPADRGDLVFQLRVSDTNSQMAEKEFIWHITDTLRITTGILADAAENVLYNFSLQAQGGQPPYQWRLKNTSLPQGLSLNTDTGAIYGTPVSQSAQSIVIEVSDSDSPPQIVQKEFPLSVNPKALYIFTPELPDCPVDTAYFAEITALLGKPPYTWTVKSGQLPPGLQLQFTQNSARIEGTPTQTGQYAFTLAVSDSHLPANHAEKLFTIIISGSLEMRTTDLNSAQKGEAYQDSIQAMGGQPPYTYQVIQGKLPEGLVLNSFTGDITGTANGESEEFKVQVRDSSEPASTVEKVLTIYVIDPLKINTTVIPDARQYQRYITSLDIQGGIQPYHFQITTGSLPQGIHMDEIFGIISGFPKNTGDFSFGIRLTDNATPQVVRTRDYIMKVYPGTPPVTIGGDLDANERIELSDAIIALQVITGCRGVPVFMDADFYDDDQINLMDVLMIMRRLGDE</sequence>
<dbReference type="SUPFAM" id="SSF63446">
    <property type="entry name" value="Type I dockerin domain"/>
    <property type="match status" value="1"/>
</dbReference>
<dbReference type="InterPro" id="IPR036439">
    <property type="entry name" value="Dockerin_dom_sf"/>
</dbReference>
<name>A0A1V1P9C9_9BACT</name>
<organism evidence="1 2">
    <name type="scientific">Candidatus Magnetoglobus multicellularis str. Araruama</name>
    <dbReference type="NCBI Taxonomy" id="890399"/>
    <lineage>
        <taxon>Bacteria</taxon>
        <taxon>Pseudomonadati</taxon>
        <taxon>Thermodesulfobacteriota</taxon>
        <taxon>Desulfobacteria</taxon>
        <taxon>Desulfobacterales</taxon>
        <taxon>Desulfobacteraceae</taxon>
        <taxon>Candidatus Magnetoglobus</taxon>
    </lineage>
</organism>
<protein>
    <submittedName>
        <fullName evidence="1">Uncharacterized protein</fullName>
    </submittedName>
</protein>
<dbReference type="Gene3D" id="2.60.40.10">
    <property type="entry name" value="Immunoglobulins"/>
    <property type="match status" value="9"/>
</dbReference>
<evidence type="ECO:0000313" key="2">
    <source>
        <dbReference type="Proteomes" id="UP000189670"/>
    </source>
</evidence>
<dbReference type="AlphaFoldDB" id="A0A1V1P9C9"/>
<dbReference type="GO" id="GO:0005509">
    <property type="term" value="F:calcium ion binding"/>
    <property type="evidence" value="ECO:0007669"/>
    <property type="project" value="InterPro"/>
</dbReference>
<evidence type="ECO:0000313" key="1">
    <source>
        <dbReference type="EMBL" id="ETR71519.1"/>
    </source>
</evidence>
<dbReference type="Pfam" id="PF05345">
    <property type="entry name" value="He_PIG"/>
    <property type="match status" value="8"/>
</dbReference>
<dbReference type="PANTHER" id="PTHR37494">
    <property type="entry name" value="HEMAGGLUTININ"/>
    <property type="match status" value="1"/>
</dbReference>